<dbReference type="SUPFAM" id="SSF54637">
    <property type="entry name" value="Thioesterase/thiol ester dehydrase-isomerase"/>
    <property type="match status" value="1"/>
</dbReference>
<evidence type="ECO:0000259" key="1">
    <source>
        <dbReference type="Pfam" id="PF13452"/>
    </source>
</evidence>
<name>A0A090J195_9BACI</name>
<keyword evidence="3" id="KW-1185">Reference proteome</keyword>
<evidence type="ECO:0000313" key="3">
    <source>
        <dbReference type="Proteomes" id="UP000040576"/>
    </source>
</evidence>
<sequence>MSKEWIGKTSNKVKNTVDRLLVKRFAESIGDLHPIFVDETYGEKSKYGVNIAPPTFPRVFDYGVLEGVDLPMKGLIHGEETYQYERPLLVGEEVYCYTIIQDYYERKGKSGDMGFVVIKRVGEDAKGNIIFTEIQNVIITEAVRKGINV</sequence>
<dbReference type="CDD" id="cd03441">
    <property type="entry name" value="R_hydratase_like"/>
    <property type="match status" value="1"/>
</dbReference>
<dbReference type="Gene3D" id="3.10.129.10">
    <property type="entry name" value="Hotdog Thioesterase"/>
    <property type="match status" value="1"/>
</dbReference>
<dbReference type="AlphaFoldDB" id="A0A090J195"/>
<accession>A0A090J195</accession>
<dbReference type="InterPro" id="IPR029069">
    <property type="entry name" value="HotDog_dom_sf"/>
</dbReference>
<organism evidence="2 3">
    <name type="scientific">Caldibacillus thermoamylovorans</name>
    <dbReference type="NCBI Taxonomy" id="35841"/>
    <lineage>
        <taxon>Bacteria</taxon>
        <taxon>Bacillati</taxon>
        <taxon>Bacillota</taxon>
        <taxon>Bacilli</taxon>
        <taxon>Bacillales</taxon>
        <taxon>Bacillaceae</taxon>
        <taxon>Caldibacillus</taxon>
    </lineage>
</organism>
<dbReference type="EMBL" id="CCRF01000071">
    <property type="protein sequence ID" value="CEE02373.1"/>
    <property type="molecule type" value="Genomic_DNA"/>
</dbReference>
<dbReference type="Pfam" id="PF13452">
    <property type="entry name" value="FAS1_DH_region"/>
    <property type="match status" value="1"/>
</dbReference>
<dbReference type="InterPro" id="IPR016709">
    <property type="entry name" value="HadA-like"/>
</dbReference>
<dbReference type="InterPro" id="IPR039569">
    <property type="entry name" value="FAS1-like_DH_region"/>
</dbReference>
<evidence type="ECO:0000313" key="2">
    <source>
        <dbReference type="EMBL" id="CEE02373.1"/>
    </source>
</evidence>
<dbReference type="RefSeq" id="WP_034771812.1">
    <property type="nucleotide sequence ID" value="NZ_CCRF01000071.1"/>
</dbReference>
<gene>
    <name evidence="2" type="ORF">BT1A1_2555</name>
</gene>
<reference evidence="2 3" key="1">
    <citation type="submission" date="2014-07" db="EMBL/GenBank/DDBJ databases">
        <authorList>
            <person name="Wibberg Daniel"/>
        </authorList>
    </citation>
    <scope>NUCLEOTIDE SEQUENCE [LARGE SCALE GENOMIC DNA]</scope>
</reference>
<dbReference type="KEGG" id="bthv:CQJ30_13995"/>
<dbReference type="PIRSF" id="PIRSF018072">
    <property type="entry name" value="UCP018072"/>
    <property type="match status" value="1"/>
</dbReference>
<dbReference type="Proteomes" id="UP000040576">
    <property type="component" value="Unassembled WGS sequence"/>
</dbReference>
<protein>
    <recommendedName>
        <fullName evidence="1">FAS1-like dehydratase domain-containing protein</fullName>
    </recommendedName>
</protein>
<proteinExistence type="predicted"/>
<feature type="domain" description="FAS1-like dehydratase" evidence="1">
    <location>
        <begin position="5"/>
        <end position="132"/>
    </location>
</feature>